<feature type="signal peptide" evidence="1">
    <location>
        <begin position="1"/>
        <end position="27"/>
    </location>
</feature>
<dbReference type="PROSITE" id="PS51257">
    <property type="entry name" value="PROKAR_LIPOPROTEIN"/>
    <property type="match status" value="1"/>
</dbReference>
<dbReference type="HOGENOM" id="CLU_885255_0_0_6"/>
<feature type="chain" id="PRO_5012903426" evidence="1">
    <location>
        <begin position="28"/>
        <end position="322"/>
    </location>
</feature>
<evidence type="ECO:0000313" key="2">
    <source>
        <dbReference type="EMBL" id="AGL82289.1"/>
    </source>
</evidence>
<dbReference type="AlphaFoldDB" id="A0A2C9EFB7"/>
<sequence length="322" mass="35847">MRRGFPLNRRLSTAALLLMLLTGCKQTYLTLHFQEEVGNPQQARIVPYFAEAITQMAAGIGIEPDAIGLEMDRKDDKTLHISLDSSVPEPQRQRLQALFSEIVEARAAGTFEAVLEIAPQTGRYTTPEYRKRAMALPRRFSLALEPVKYADVLFHYSMEELISGKLAATGTPNEAFCQYQATLQAPGMPFSQMGSKAGSGTGDYNVYLEWKDGKREPAQYLFGNITFANPTLNQMLFDNRIQLSAIKTSWDTRADRRADRVGFSVGSLGLQYHEDGEISPLQHIGFMGRCEGMAMALGRPFTFYIGRSMDRLVSVELAPPSA</sequence>
<keyword evidence="2" id="KW-0449">Lipoprotein</keyword>
<evidence type="ECO:0000313" key="3">
    <source>
        <dbReference type="Proteomes" id="UP000013940"/>
    </source>
</evidence>
<protein>
    <submittedName>
        <fullName evidence="2">Putative lipoprotein</fullName>
    </submittedName>
</protein>
<evidence type="ECO:0000256" key="1">
    <source>
        <dbReference type="SAM" id="SignalP"/>
    </source>
</evidence>
<reference evidence="3" key="1">
    <citation type="journal article" date="2014" name="Genome Announc.">
        <title>Full-genome sequence of the plant growth-promoting bacterium Pseudomonas protegens CHA0.</title>
        <authorList>
            <person name="Jousset A."/>
            <person name="Schuldes J."/>
            <person name="Keel C."/>
            <person name="Maurhofer M."/>
            <person name="Daniel R."/>
            <person name="Scheu S."/>
            <person name="Thuermer A."/>
        </authorList>
    </citation>
    <scope>NUCLEOTIDE SEQUENCE [LARGE SCALE GENOMIC DNA]</scope>
    <source>
        <strain evidence="3">DSM 19095 / LMG 27888 / CFBP 6595 / CHA0</strain>
    </source>
</reference>
<accession>A0A2C9EFB7</accession>
<keyword evidence="1" id="KW-0732">Signal</keyword>
<dbReference type="KEGG" id="pprc:PFLCHA0_c04900"/>
<dbReference type="EMBL" id="CP003190">
    <property type="protein sequence ID" value="AGL82289.1"/>
    <property type="molecule type" value="Genomic_DNA"/>
</dbReference>
<organism evidence="2 3">
    <name type="scientific">Pseudomonas protegens (strain DSM 19095 / LMG 27888 / CFBP 6595 / CHA0)</name>
    <dbReference type="NCBI Taxonomy" id="1124983"/>
    <lineage>
        <taxon>Bacteria</taxon>
        <taxon>Pseudomonadati</taxon>
        <taxon>Pseudomonadota</taxon>
        <taxon>Gammaproteobacteria</taxon>
        <taxon>Pseudomonadales</taxon>
        <taxon>Pseudomonadaceae</taxon>
        <taxon>Pseudomonas</taxon>
    </lineage>
</organism>
<gene>
    <name evidence="2" type="ORF">PFLCHA0_c04900</name>
</gene>
<name>A0A2C9EFB7_PSEPH</name>
<dbReference type="Proteomes" id="UP000013940">
    <property type="component" value="Chromosome"/>
</dbReference>
<proteinExistence type="predicted"/>